<protein>
    <submittedName>
        <fullName evidence="3">Uncharacterized protein</fullName>
    </submittedName>
</protein>
<dbReference type="EMBL" id="OVEO01000004">
    <property type="protein sequence ID" value="SPQ95280.1"/>
    <property type="molecule type" value="Genomic_DNA"/>
</dbReference>
<reference evidence="3 5" key="1">
    <citation type="submission" date="2015-02" db="EMBL/GenBank/DDBJ databases">
        <authorList>
            <person name="Chooi Y.-H."/>
        </authorList>
    </citation>
    <scope>NUCLEOTIDE SEQUENCE [LARGE SCALE GENOMIC DNA]</scope>
    <source>
        <strain evidence="3">E3</strain>
    </source>
</reference>
<evidence type="ECO:0000313" key="6">
    <source>
        <dbReference type="Proteomes" id="UP000290189"/>
    </source>
</evidence>
<proteinExistence type="predicted"/>
<evidence type="ECO:0000313" key="5">
    <source>
        <dbReference type="Proteomes" id="UP000039324"/>
    </source>
</evidence>
<keyword evidence="5" id="KW-1185">Reference proteome</keyword>
<keyword evidence="1" id="KW-0802">TPR repeat</keyword>
<accession>A0A0G4J0X5</accession>
<evidence type="ECO:0000256" key="2">
    <source>
        <dbReference type="SAM" id="MobiDB-lite"/>
    </source>
</evidence>
<gene>
    <name evidence="3" type="ORF">PBRA_008321</name>
    <name evidence="4" type="ORF">PLBR_LOCUS2495</name>
</gene>
<dbReference type="Proteomes" id="UP000290189">
    <property type="component" value="Unassembled WGS sequence"/>
</dbReference>
<dbReference type="Proteomes" id="UP000039324">
    <property type="component" value="Unassembled WGS sequence"/>
</dbReference>
<dbReference type="PROSITE" id="PS50005">
    <property type="entry name" value="TPR"/>
    <property type="match status" value="1"/>
</dbReference>
<organism evidence="3 5">
    <name type="scientific">Plasmodiophora brassicae</name>
    <name type="common">Clubroot disease agent</name>
    <dbReference type="NCBI Taxonomy" id="37360"/>
    <lineage>
        <taxon>Eukaryota</taxon>
        <taxon>Sar</taxon>
        <taxon>Rhizaria</taxon>
        <taxon>Endomyxa</taxon>
        <taxon>Phytomyxea</taxon>
        <taxon>Plasmodiophorida</taxon>
        <taxon>Plasmodiophoridae</taxon>
        <taxon>Plasmodiophora</taxon>
    </lineage>
</organism>
<evidence type="ECO:0000313" key="4">
    <source>
        <dbReference type="EMBL" id="SPQ95280.1"/>
    </source>
</evidence>
<evidence type="ECO:0000313" key="3">
    <source>
        <dbReference type="EMBL" id="CEP01009.1"/>
    </source>
</evidence>
<sequence length="573" mass="62549">MRPKTVRVTRTFPCHCVMATATTSSSQEIISFCEPARLTAHLQAVLGGTGRQVVPSGVDLVHAFLSRSSKASDGSMRAVFTDMAVQVVVDLDLQLDASALVEHRATIIERVEALLADRQPSPWLGLPESSTFLLALSRYVVRCLAHSLPATRALLEKRCLVAIDVLGSFLERTDDADGRIGGVVGMELGEYFIRNGEIERATSHLEAALERDPSSTAGARRPTISGDGRRSASAPLCADARFTWDRVQGLLFACRRAVSADVPETRADVQIDVDDGLPTNLPGDVEERAAAPFTTSYPEPVSDLLSNVKEGTAQMLYEAANAVMRLPCDDDLSSMPAVLGVLLGRLLERLQAHRKHRWAFPAVSEPPFPKLKAKAFLAATGWSADDAIARLLDVVKRALHSETDDCRRSRALATIALAQGHPVVAVRRLVDAIRADVNASPSLPFREANVLRDAPTLSMLIEALQGAGAYLEAAIMCQMGRAVDYDAALAALKQHPRCHNADLFEFLIVPEFLEALIYVHDDDTRMRQAAIDAMARPVMSMAPGTKRYQTERARIMDEFVLRLLTDRRWTGVA</sequence>
<evidence type="ECO:0000256" key="1">
    <source>
        <dbReference type="PROSITE-ProRule" id="PRU00339"/>
    </source>
</evidence>
<reference evidence="4 6" key="2">
    <citation type="submission" date="2018-03" db="EMBL/GenBank/DDBJ databases">
        <authorList>
            <person name="Fogelqvist J."/>
        </authorList>
    </citation>
    <scope>NUCLEOTIDE SEQUENCE [LARGE SCALE GENOMIC DNA]</scope>
</reference>
<dbReference type="EMBL" id="CDSF01000106">
    <property type="protein sequence ID" value="CEP01009.1"/>
    <property type="molecule type" value="Genomic_DNA"/>
</dbReference>
<keyword evidence="4" id="KW-0496">Mitochondrion</keyword>
<geneLocation type="mitochondrion" evidence="4"/>
<feature type="repeat" description="TPR" evidence="1">
    <location>
        <begin position="182"/>
        <end position="215"/>
    </location>
</feature>
<dbReference type="AlphaFoldDB" id="A0A0G4J0X5"/>
<name>A0A0G4J0X5_PLABS</name>
<feature type="region of interest" description="Disordered" evidence="2">
    <location>
        <begin position="208"/>
        <end position="232"/>
    </location>
</feature>
<dbReference type="InterPro" id="IPR019734">
    <property type="entry name" value="TPR_rpt"/>
</dbReference>